<organism evidence="1 2">
    <name type="scientific">Bradyrhizobium barranii subsp. apii</name>
    <dbReference type="NCBI Taxonomy" id="2819348"/>
    <lineage>
        <taxon>Bacteria</taxon>
        <taxon>Pseudomonadati</taxon>
        <taxon>Pseudomonadota</taxon>
        <taxon>Alphaproteobacteria</taxon>
        <taxon>Hyphomicrobiales</taxon>
        <taxon>Nitrobacteraceae</taxon>
        <taxon>Bradyrhizobium</taxon>
        <taxon>Bradyrhizobium barranii</taxon>
    </lineage>
</organism>
<proteinExistence type="predicted"/>
<reference evidence="1" key="1">
    <citation type="journal article" date="2017" name="Syst. Appl. Microbiol.">
        <title>Soybeans inoculated with root zone soils of Canadian native legumes harbour diverse and novel Bradyrhizobium spp. that possess agricultural potential.</title>
        <authorList>
            <person name="Bromfield E.S.P."/>
            <person name="Cloutier S."/>
            <person name="Tambong J.T."/>
            <person name="Tran Thi T.V."/>
        </authorList>
    </citation>
    <scope>NUCLEOTIDE SEQUENCE</scope>
    <source>
        <strain evidence="1">1S5</strain>
    </source>
</reference>
<gene>
    <name evidence="1" type="ORF">HAP41_0000020735</name>
</gene>
<evidence type="ECO:0000313" key="1">
    <source>
        <dbReference type="EMBL" id="UPT91137.1"/>
    </source>
</evidence>
<sequence>MPGQHDGMVAYIAERDAAVTAGVDALIAFSAKYGHRPSNRDVAMITLHKLRTAIPSLPLPVRLASHEWLSQHGFESWGFDP</sequence>
<evidence type="ECO:0000313" key="2">
    <source>
        <dbReference type="Proteomes" id="UP000551709"/>
    </source>
</evidence>
<name>A0A8T5VIK8_9BRAD</name>
<dbReference type="Proteomes" id="UP000551709">
    <property type="component" value="Chromosome"/>
</dbReference>
<accession>A0A8T5VIK8</accession>
<protein>
    <submittedName>
        <fullName evidence="1">Uncharacterized protein</fullName>
    </submittedName>
</protein>
<reference evidence="1" key="2">
    <citation type="submission" date="2022-04" db="EMBL/GenBank/DDBJ databases">
        <authorList>
            <person name="Bromfield E.S.P."/>
            <person name="Cloutier S."/>
        </authorList>
    </citation>
    <scope>NUCLEOTIDE SEQUENCE</scope>
    <source>
        <strain evidence="1">1S5</strain>
    </source>
</reference>
<dbReference type="AlphaFoldDB" id="A0A8T5VIK8"/>
<dbReference type="RefSeq" id="WP_166097216.1">
    <property type="nucleotide sequence ID" value="NZ_CP096255.1"/>
</dbReference>
<dbReference type="EMBL" id="CP096255">
    <property type="protein sequence ID" value="UPT91137.1"/>
    <property type="molecule type" value="Genomic_DNA"/>
</dbReference>